<dbReference type="Pfam" id="PF13843">
    <property type="entry name" value="DDE_Tnp_1_7"/>
    <property type="match status" value="1"/>
</dbReference>
<dbReference type="PANTHER" id="PTHR46599">
    <property type="entry name" value="PIGGYBAC TRANSPOSABLE ELEMENT-DERIVED PROTEIN 4"/>
    <property type="match status" value="1"/>
</dbReference>
<dbReference type="InParanoid" id="A0A6P8H1K3"/>
<evidence type="ECO:0000313" key="3">
    <source>
        <dbReference type="RefSeq" id="XP_031549281.1"/>
    </source>
</evidence>
<name>A0A6P8H1K3_ACTTE</name>
<dbReference type="OrthoDB" id="5945075at2759"/>
<accession>A0A6P8H1K3</accession>
<dbReference type="AlphaFoldDB" id="A0A6P8H1K3"/>
<dbReference type="InterPro" id="IPR029526">
    <property type="entry name" value="PGBD"/>
</dbReference>
<evidence type="ECO:0000313" key="2">
    <source>
        <dbReference type="Proteomes" id="UP000515163"/>
    </source>
</evidence>
<sequence>MRWDRTPPVLTLQWKDNKVVSLLTTIGNANEICQVTRKVKTGNVWRQINVQQSAAIKQYNSYMNAVDRSDQILANNNCLGKCVRWWKTLFFHLIDIAIVNSYILFREHRANNPNVEALRRPKSYSILDYKEELVRQLAGIGDDDPLPTSGKVKPSGQFITEHLPVFSEDVRCNCVVCYHEGRGQLRVASYCDAPQCQVFLHITSARNCFRVWHSKDYHHD</sequence>
<keyword evidence="2" id="KW-1185">Reference proteome</keyword>
<gene>
    <name evidence="3" type="primary">LOC116286835</name>
</gene>
<reference evidence="3" key="1">
    <citation type="submission" date="2025-08" db="UniProtKB">
        <authorList>
            <consortium name="RefSeq"/>
        </authorList>
    </citation>
    <scope>IDENTIFICATION</scope>
</reference>
<dbReference type="RefSeq" id="XP_031549281.1">
    <property type="nucleotide sequence ID" value="XM_031693421.1"/>
</dbReference>
<dbReference type="PANTHER" id="PTHR46599:SF3">
    <property type="entry name" value="PIGGYBAC TRANSPOSABLE ELEMENT-DERIVED PROTEIN 4"/>
    <property type="match status" value="1"/>
</dbReference>
<dbReference type="KEGG" id="aten:116286835"/>
<dbReference type="Proteomes" id="UP000515163">
    <property type="component" value="Unplaced"/>
</dbReference>
<organism evidence="2 3">
    <name type="scientific">Actinia tenebrosa</name>
    <name type="common">Australian red waratah sea anemone</name>
    <dbReference type="NCBI Taxonomy" id="6105"/>
    <lineage>
        <taxon>Eukaryota</taxon>
        <taxon>Metazoa</taxon>
        <taxon>Cnidaria</taxon>
        <taxon>Anthozoa</taxon>
        <taxon>Hexacorallia</taxon>
        <taxon>Actiniaria</taxon>
        <taxon>Actiniidae</taxon>
        <taxon>Actinia</taxon>
    </lineage>
</organism>
<feature type="domain" description="PiggyBac transposable element-derived protein" evidence="1">
    <location>
        <begin position="9"/>
        <end position="102"/>
    </location>
</feature>
<dbReference type="GeneID" id="116286835"/>
<proteinExistence type="predicted"/>
<evidence type="ECO:0000259" key="1">
    <source>
        <dbReference type="Pfam" id="PF13843"/>
    </source>
</evidence>
<protein>
    <submittedName>
        <fullName evidence="3">PiggyBac transposable element-derived protein 4-like</fullName>
    </submittedName>
</protein>